<feature type="signal peptide" evidence="5">
    <location>
        <begin position="1"/>
        <end position="21"/>
    </location>
</feature>
<dbReference type="RefSeq" id="WP_282198640.1">
    <property type="nucleotide sequence ID" value="NZ_BOQE01000001.1"/>
</dbReference>
<dbReference type="PANTHER" id="PTHR42838:SF2">
    <property type="entry name" value="NITROUS-OXIDE REDUCTASE"/>
    <property type="match status" value="1"/>
</dbReference>
<feature type="region of interest" description="Disordered" evidence="4">
    <location>
        <begin position="25"/>
        <end position="55"/>
    </location>
</feature>
<evidence type="ECO:0000256" key="1">
    <source>
        <dbReference type="ARBA" id="ARBA00004196"/>
    </source>
</evidence>
<dbReference type="Proteomes" id="UP001057291">
    <property type="component" value="Unassembled WGS sequence"/>
</dbReference>
<evidence type="ECO:0000313" key="8">
    <source>
        <dbReference type="Proteomes" id="UP001057291"/>
    </source>
</evidence>
<comment type="subcellular location">
    <subcellularLocation>
        <location evidence="1">Cell envelope</location>
    </subcellularLocation>
</comment>
<sequence length="143" mass="14785">MKKNRLVLLAGSVLALGLALTGCGSDSNQSATPSNNATSAPNSSSSNAPANGNEQTVKVTATNFKWTLDKTEVKAGQPVKFVISDKEGAHGFSIAGTNVNQPLTPGSDTTVTWTPEKPGTYTIICSVMCGIGHSDMQTTLTVK</sequence>
<dbReference type="InterPro" id="IPR002429">
    <property type="entry name" value="CcO_II-like_C"/>
</dbReference>
<feature type="chain" id="PRO_5043484063" description="Cytochrome oxidase subunit II copper A binding domain-containing protein" evidence="5">
    <location>
        <begin position="22"/>
        <end position="143"/>
    </location>
</feature>
<keyword evidence="8" id="KW-1185">Reference proteome</keyword>
<dbReference type="Pfam" id="PF13473">
    <property type="entry name" value="Cupredoxin_1"/>
    <property type="match status" value="1"/>
</dbReference>
<dbReference type="SUPFAM" id="SSF49503">
    <property type="entry name" value="Cupredoxins"/>
    <property type="match status" value="1"/>
</dbReference>
<gene>
    <name evidence="7" type="ORF">DNHGIG_09890</name>
</gene>
<dbReference type="PROSITE" id="PS51257">
    <property type="entry name" value="PROKAR_LIPOPROTEIN"/>
    <property type="match status" value="1"/>
</dbReference>
<dbReference type="PROSITE" id="PS50857">
    <property type="entry name" value="COX2_CUA"/>
    <property type="match status" value="1"/>
</dbReference>
<evidence type="ECO:0000256" key="5">
    <source>
        <dbReference type="SAM" id="SignalP"/>
    </source>
</evidence>
<keyword evidence="3" id="KW-0186">Copper</keyword>
<feature type="compositionally biased region" description="Low complexity" evidence="4">
    <location>
        <begin position="30"/>
        <end position="51"/>
    </location>
</feature>
<proteinExistence type="predicted"/>
<dbReference type="GO" id="GO:0016020">
    <property type="term" value="C:membrane"/>
    <property type="evidence" value="ECO:0007669"/>
    <property type="project" value="InterPro"/>
</dbReference>
<accession>A0AAV4LCA4</accession>
<dbReference type="InterPro" id="IPR008972">
    <property type="entry name" value="Cupredoxin"/>
</dbReference>
<dbReference type="EMBL" id="BOQE01000001">
    <property type="protein sequence ID" value="GIM45440.1"/>
    <property type="molecule type" value="Genomic_DNA"/>
</dbReference>
<keyword evidence="2" id="KW-0479">Metal-binding</keyword>
<keyword evidence="5" id="KW-0732">Signal</keyword>
<organism evidence="7 8">
    <name type="scientific">Collibacillus ludicampi</name>
    <dbReference type="NCBI Taxonomy" id="2771369"/>
    <lineage>
        <taxon>Bacteria</taxon>
        <taxon>Bacillati</taxon>
        <taxon>Bacillota</taxon>
        <taxon>Bacilli</taxon>
        <taxon>Bacillales</taxon>
        <taxon>Alicyclobacillaceae</taxon>
        <taxon>Collibacillus</taxon>
    </lineage>
</organism>
<evidence type="ECO:0000259" key="6">
    <source>
        <dbReference type="PROSITE" id="PS50857"/>
    </source>
</evidence>
<dbReference type="GO" id="GO:0005507">
    <property type="term" value="F:copper ion binding"/>
    <property type="evidence" value="ECO:0007669"/>
    <property type="project" value="InterPro"/>
</dbReference>
<name>A0AAV4LCA4_9BACL</name>
<comment type="caution">
    <text evidence="7">The sequence shown here is derived from an EMBL/GenBank/DDBJ whole genome shotgun (WGS) entry which is preliminary data.</text>
</comment>
<protein>
    <recommendedName>
        <fullName evidence="6">Cytochrome oxidase subunit II copper A binding domain-containing protein</fullName>
    </recommendedName>
</protein>
<dbReference type="PANTHER" id="PTHR42838">
    <property type="entry name" value="CYTOCHROME C OXIDASE SUBUNIT II"/>
    <property type="match status" value="1"/>
</dbReference>
<feature type="domain" description="Cytochrome oxidase subunit II copper A binding" evidence="6">
    <location>
        <begin position="52"/>
        <end position="143"/>
    </location>
</feature>
<dbReference type="GO" id="GO:0004129">
    <property type="term" value="F:cytochrome-c oxidase activity"/>
    <property type="evidence" value="ECO:0007669"/>
    <property type="project" value="InterPro"/>
</dbReference>
<evidence type="ECO:0000256" key="4">
    <source>
        <dbReference type="SAM" id="MobiDB-lite"/>
    </source>
</evidence>
<dbReference type="InterPro" id="IPR051403">
    <property type="entry name" value="NosZ/Cyto_c_oxidase_sub2"/>
</dbReference>
<dbReference type="Gene3D" id="2.60.40.420">
    <property type="entry name" value="Cupredoxins - blue copper proteins"/>
    <property type="match status" value="1"/>
</dbReference>
<evidence type="ECO:0000256" key="3">
    <source>
        <dbReference type="ARBA" id="ARBA00023008"/>
    </source>
</evidence>
<dbReference type="GO" id="GO:0030313">
    <property type="term" value="C:cell envelope"/>
    <property type="evidence" value="ECO:0007669"/>
    <property type="project" value="UniProtKB-SubCell"/>
</dbReference>
<evidence type="ECO:0000313" key="7">
    <source>
        <dbReference type="EMBL" id="GIM45440.1"/>
    </source>
</evidence>
<evidence type="ECO:0000256" key="2">
    <source>
        <dbReference type="ARBA" id="ARBA00022723"/>
    </source>
</evidence>
<reference evidence="7" key="1">
    <citation type="journal article" date="2023" name="Int. J. Syst. Evol. Microbiol.">
        <title>Collibacillus ludicampi gen. nov., sp. nov., a new soil bacterium of the family Alicyclobacillaceae.</title>
        <authorList>
            <person name="Jojima T."/>
            <person name="Ioku Y."/>
            <person name="Fukuta Y."/>
            <person name="Shirasaka N."/>
            <person name="Matsumura Y."/>
            <person name="Mori M."/>
        </authorList>
    </citation>
    <scope>NUCLEOTIDE SEQUENCE</scope>
    <source>
        <strain evidence="7">TP075</strain>
    </source>
</reference>
<dbReference type="InterPro" id="IPR028096">
    <property type="entry name" value="EfeO_Cupredoxin"/>
</dbReference>
<dbReference type="AlphaFoldDB" id="A0AAV4LCA4"/>